<dbReference type="GO" id="GO:0004519">
    <property type="term" value="F:endonuclease activity"/>
    <property type="evidence" value="ECO:0007669"/>
    <property type="project" value="UniProtKB-KW"/>
</dbReference>
<dbReference type="Pfam" id="PF14239">
    <property type="entry name" value="RRXRR"/>
    <property type="match status" value="1"/>
</dbReference>
<dbReference type="Pfam" id="PF14279">
    <property type="entry name" value="HNH_5"/>
    <property type="match status" value="1"/>
</dbReference>
<dbReference type="Gene3D" id="1.10.30.50">
    <property type="match status" value="1"/>
</dbReference>
<dbReference type="PANTHER" id="PTHR33877:SF2">
    <property type="entry name" value="OS07G0170200 PROTEIN"/>
    <property type="match status" value="1"/>
</dbReference>
<accession>A0A227KJ18</accession>
<dbReference type="AlphaFoldDB" id="A0A227KJ18"/>
<keyword evidence="2" id="KW-0540">Nuclease</keyword>
<keyword evidence="2" id="KW-0378">Hydrolase</keyword>
<dbReference type="Proteomes" id="UP000214610">
    <property type="component" value="Unassembled WGS sequence"/>
</dbReference>
<name>A0A227KJ18_9BURK</name>
<gene>
    <name evidence="2" type="ORF">ADH67_08280</name>
</gene>
<dbReference type="InterPro" id="IPR003615">
    <property type="entry name" value="HNH_nuc"/>
</dbReference>
<evidence type="ECO:0000313" key="3">
    <source>
        <dbReference type="Proteomes" id="UP000214610"/>
    </source>
</evidence>
<dbReference type="InterPro" id="IPR029471">
    <property type="entry name" value="HNH_5"/>
</dbReference>
<keyword evidence="2" id="KW-0255">Endonuclease</keyword>
<proteinExistence type="predicted"/>
<evidence type="ECO:0000259" key="1">
    <source>
        <dbReference type="SMART" id="SM00507"/>
    </source>
</evidence>
<dbReference type="SMART" id="SM00507">
    <property type="entry name" value="HNHc"/>
    <property type="match status" value="1"/>
</dbReference>
<dbReference type="NCBIfam" id="NF040563">
    <property type="entry name" value="guided_IscB"/>
    <property type="match status" value="1"/>
</dbReference>
<dbReference type="RefSeq" id="WP_066595313.1">
    <property type="nucleotide sequence ID" value="NZ_CAJTBZ010000007.1"/>
</dbReference>
<comment type="caution">
    <text evidence="2">The sequence shown here is derived from an EMBL/GenBank/DDBJ whole genome shotgun (WGS) entry which is preliminary data.</text>
</comment>
<dbReference type="EMBL" id="NHMP01000004">
    <property type="protein sequence ID" value="OXE47763.1"/>
    <property type="molecule type" value="Genomic_DNA"/>
</dbReference>
<dbReference type="CDD" id="cd00085">
    <property type="entry name" value="HNHc"/>
    <property type="match status" value="1"/>
</dbReference>
<feature type="domain" description="HNH nuclease" evidence="1">
    <location>
        <begin position="190"/>
        <end position="241"/>
    </location>
</feature>
<dbReference type="PANTHER" id="PTHR33877">
    <property type="entry name" value="SLL1193 PROTEIN"/>
    <property type="match status" value="1"/>
</dbReference>
<sequence>MTTFVFVLDRKGRRLMPCHPARARKLLKKGRARVHKVFPFTIRLTDRELENSSVQPMLIKIDPGSKETGIALVREEKNKEHHALYFINLQHRGQQIRNALHKRRCLRRSRRSRNLRYRSPRFLNRRRAEGWLAPSLQHRPDSILSWVSRLRKITPVERISQELVKFDTQLTQNSKIEGIEYQQGELTGYELREYLLEKFGRKCIYCGADNVPLNIDHVIPKSKGGSNRVSNLVLACVQCNQKKGSRSIEEFLKDKPEVLRQIKNQLKQPLKDAASVNATRWKLFNKLKSTGFPFEVGSGALTKFNRKKFGIPKAHWLDALCVGNVPSVTNWRNLNVLNIKCCGRGAYQRTRTDKYGFPRGICMRQKKVYGFSTGDMVKAIIPKGKKKGVCVGKVAVRKTGSFNLQTSGQTIQGISYRYCRLITHSDGYSYSWKSCPIPPRVETRGILGEVR</sequence>
<dbReference type="InterPro" id="IPR052892">
    <property type="entry name" value="NA-targeting_endonuclease"/>
</dbReference>
<dbReference type="InterPro" id="IPR025938">
    <property type="entry name" value="RRXRR_dom"/>
</dbReference>
<dbReference type="GeneID" id="78362801"/>
<reference evidence="3" key="1">
    <citation type="submission" date="2017-05" db="EMBL/GenBank/DDBJ databases">
        <title>Improved OligoMM genomes.</title>
        <authorList>
            <person name="Garzetti D."/>
        </authorList>
    </citation>
    <scope>NUCLEOTIDE SEQUENCE [LARGE SCALE GENOMIC DNA]</scope>
    <source>
        <strain evidence="3">YL45</strain>
    </source>
</reference>
<evidence type="ECO:0000313" key="2">
    <source>
        <dbReference type="EMBL" id="OXE47763.1"/>
    </source>
</evidence>
<keyword evidence="3" id="KW-1185">Reference proteome</keyword>
<protein>
    <submittedName>
        <fullName evidence="2">HNH endonuclease</fullName>
    </submittedName>
</protein>
<dbReference type="InterPro" id="IPR047693">
    <property type="entry name" value="RNA-guided_IscB-like"/>
</dbReference>
<organism evidence="2 3">
    <name type="scientific">Turicimonas muris</name>
    <dbReference type="NCBI Taxonomy" id="1796652"/>
    <lineage>
        <taxon>Bacteria</taxon>
        <taxon>Pseudomonadati</taxon>
        <taxon>Pseudomonadota</taxon>
        <taxon>Betaproteobacteria</taxon>
        <taxon>Burkholderiales</taxon>
        <taxon>Sutterellaceae</taxon>
        <taxon>Turicimonas</taxon>
    </lineage>
</organism>